<feature type="binding site" evidence="2">
    <location>
        <position position="343"/>
    </location>
    <ligand>
        <name>(2R)-2-phosphoglycerate</name>
        <dbReference type="ChEBI" id="CHEBI:58289"/>
    </ligand>
</feature>
<comment type="catalytic activity">
    <reaction evidence="2">
        <text>(2R)-2-phosphoglycerate = phosphoenolpyruvate + H2O</text>
        <dbReference type="Rhea" id="RHEA:10164"/>
        <dbReference type="ChEBI" id="CHEBI:15377"/>
        <dbReference type="ChEBI" id="CHEBI:58289"/>
        <dbReference type="ChEBI" id="CHEBI:58702"/>
        <dbReference type="EC" id="4.2.1.11"/>
    </reaction>
</comment>
<accession>A0ABS6I2E0</accession>
<keyword evidence="2" id="KW-0964">Secreted</keyword>
<dbReference type="PANTHER" id="PTHR11902:SF1">
    <property type="entry name" value="ENOLASE"/>
    <property type="match status" value="1"/>
</dbReference>
<comment type="cofactor">
    <cofactor evidence="2">
        <name>Mg(2+)</name>
        <dbReference type="ChEBI" id="CHEBI:18420"/>
    </cofactor>
    <text evidence="2">Binds a second Mg(2+) ion via substrate during catalysis.</text>
</comment>
<feature type="active site" description="Proton donor" evidence="2">
    <location>
        <position position="209"/>
    </location>
</feature>
<name>A0ABS6I2E0_9MICC</name>
<proteinExistence type="inferred from homology"/>
<keyword evidence="2" id="KW-0324">Glycolysis</keyword>
<dbReference type="Pfam" id="PF03952">
    <property type="entry name" value="Enolase_N"/>
    <property type="match status" value="1"/>
</dbReference>
<keyword evidence="2" id="KW-0479">Metal-binding</keyword>
<gene>
    <name evidence="2 5" type="primary">eno</name>
    <name evidence="5" type="ORF">KSW38_06360</name>
</gene>
<feature type="binding site" evidence="2">
    <location>
        <position position="246"/>
    </location>
    <ligand>
        <name>Mg(2+)</name>
        <dbReference type="ChEBI" id="CHEBI:18420"/>
    </ligand>
</feature>
<dbReference type="InterPro" id="IPR020810">
    <property type="entry name" value="Enolase_C"/>
</dbReference>
<dbReference type="SMART" id="SM01193">
    <property type="entry name" value="Enolase_N"/>
    <property type="match status" value="1"/>
</dbReference>
<dbReference type="SMART" id="SM01192">
    <property type="entry name" value="Enolase_C"/>
    <property type="match status" value="1"/>
</dbReference>
<comment type="pathway">
    <text evidence="2">Carbohydrate degradation; glycolysis; pyruvate from D-glyceraldehyde 3-phosphate: step 4/5.</text>
</comment>
<keyword evidence="6" id="KW-1185">Reference proteome</keyword>
<comment type="subcellular location">
    <subcellularLocation>
        <location evidence="2">Cytoplasm</location>
    </subcellularLocation>
    <subcellularLocation>
        <location evidence="2">Secreted</location>
    </subcellularLocation>
    <subcellularLocation>
        <location evidence="2">Cell surface</location>
    </subcellularLocation>
    <text evidence="2">Fractions of enolase are present in both the cytoplasm and on the cell surface.</text>
</comment>
<feature type="binding site" evidence="2">
    <location>
        <position position="167"/>
    </location>
    <ligand>
        <name>(2R)-2-phosphoglycerate</name>
        <dbReference type="ChEBI" id="CHEBI:58289"/>
    </ligand>
</feature>
<reference evidence="5 6" key="1">
    <citation type="submission" date="2021-06" db="EMBL/GenBank/DDBJ databases">
        <authorList>
            <person name="Jeong J.W."/>
        </authorList>
    </citation>
    <scope>NUCLEOTIDE SEQUENCE [LARGE SCALE GENOMIC DNA]</scope>
    <source>
        <strain evidence="5 6">MMS21-TAE1-1</strain>
    </source>
</reference>
<evidence type="ECO:0000259" key="3">
    <source>
        <dbReference type="SMART" id="SM01192"/>
    </source>
</evidence>
<evidence type="ECO:0000256" key="1">
    <source>
        <dbReference type="ARBA" id="ARBA00022842"/>
    </source>
</evidence>
<dbReference type="GO" id="GO:0004634">
    <property type="term" value="F:phosphopyruvate hydratase activity"/>
    <property type="evidence" value="ECO:0007669"/>
    <property type="project" value="UniProtKB-EC"/>
</dbReference>
<comment type="caution">
    <text evidence="5">The sequence shown here is derived from an EMBL/GenBank/DDBJ whole genome shotgun (WGS) entry which is preliminary data.</text>
</comment>
<feature type="domain" description="Enolase N-terminal" evidence="4">
    <location>
        <begin position="5"/>
        <end position="135"/>
    </location>
</feature>
<dbReference type="PROSITE" id="PS00164">
    <property type="entry name" value="ENOLASE"/>
    <property type="match status" value="1"/>
</dbReference>
<feature type="binding site" evidence="2">
    <location>
        <position position="291"/>
    </location>
    <ligand>
        <name>Mg(2+)</name>
        <dbReference type="ChEBI" id="CHEBI:18420"/>
    </ligand>
</feature>
<dbReference type="Proteomes" id="UP000824166">
    <property type="component" value="Unassembled WGS sequence"/>
</dbReference>
<organism evidence="5 6">
    <name type="scientific">Paenarthrobacter aromaticivorans</name>
    <dbReference type="NCBI Taxonomy" id="2849150"/>
    <lineage>
        <taxon>Bacteria</taxon>
        <taxon>Bacillati</taxon>
        <taxon>Actinomycetota</taxon>
        <taxon>Actinomycetes</taxon>
        <taxon>Micrococcales</taxon>
        <taxon>Micrococcaceae</taxon>
        <taxon>Paenarthrobacter</taxon>
    </lineage>
</organism>
<protein>
    <recommendedName>
        <fullName evidence="2">Enolase</fullName>
        <ecNumber evidence="2">4.2.1.11</ecNumber>
    </recommendedName>
    <alternativeName>
        <fullName evidence="2">2-phospho-D-glycerate hydro-lyase</fullName>
    </alternativeName>
    <alternativeName>
        <fullName evidence="2">2-phosphoglycerate dehydratase</fullName>
    </alternativeName>
</protein>
<dbReference type="SFLD" id="SFLDS00001">
    <property type="entry name" value="Enolase"/>
    <property type="match status" value="1"/>
</dbReference>
<feature type="binding site" evidence="2">
    <location>
        <position position="394"/>
    </location>
    <ligand>
        <name>(2R)-2-phosphoglycerate</name>
        <dbReference type="ChEBI" id="CHEBI:58289"/>
    </ligand>
</feature>
<feature type="binding site" evidence="2">
    <location>
        <position position="373"/>
    </location>
    <ligand>
        <name>(2R)-2-phosphoglycerate</name>
        <dbReference type="ChEBI" id="CHEBI:58289"/>
    </ligand>
</feature>
<evidence type="ECO:0000313" key="5">
    <source>
        <dbReference type="EMBL" id="MBU8865910.1"/>
    </source>
</evidence>
<dbReference type="EMBL" id="JAHOPC010000002">
    <property type="protein sequence ID" value="MBU8865910.1"/>
    <property type="molecule type" value="Genomic_DNA"/>
</dbReference>
<feature type="domain" description="Enolase C-terminal TIM barrel" evidence="3">
    <location>
        <begin position="143"/>
        <end position="429"/>
    </location>
</feature>
<dbReference type="PIRSF" id="PIRSF001400">
    <property type="entry name" value="Enolase"/>
    <property type="match status" value="1"/>
</dbReference>
<dbReference type="InterPro" id="IPR020809">
    <property type="entry name" value="Enolase_CS"/>
</dbReference>
<dbReference type="SFLD" id="SFLDG00178">
    <property type="entry name" value="enolase"/>
    <property type="match status" value="1"/>
</dbReference>
<feature type="active site" description="Proton acceptor" evidence="2">
    <location>
        <position position="343"/>
    </location>
</feature>
<keyword evidence="1 2" id="KW-0460">Magnesium</keyword>
<evidence type="ECO:0000256" key="2">
    <source>
        <dbReference type="HAMAP-Rule" id="MF_00318"/>
    </source>
</evidence>
<dbReference type="HAMAP" id="MF_00318">
    <property type="entry name" value="Enolase"/>
    <property type="match status" value="1"/>
</dbReference>
<sequence>MLSAIQLVHGRQIFDSRGRPTVEVEIVLDNGALARASVPSGASTGTHEAHELRDGDDSVFDGLGVTAAVEHVNGEIAAALHGLAIDNQRAIDERLRELDGTPSLSRLGANAVLGASLAVCRASAVASGLPLYRRIAQLAGTEEPVLPMPMVNILSGGLHAGRGMDVQDFLAVPVAATSALEAIHLTSRVRTAAARLCADRGLPTLLADEGGLSPACRTAEEALELITLSIEAAGLRPGTDIAIAIDVAASSLFDRDTGDYHLRRQERHVSTAEMIDMVSAWVDNYAIVSIEDPLDEDDWAGWETLTTRLGDRIRLIGDDLFTTNSSRLAQGIARGVANGVLVKVNQNGTLTGTLDVVAEARAAGYAPVVSARSGETEDDFLADLAVGTAAGQIKIGSVRNSERLAKYNQLVRIAEDTTLGFSQLPALGSTPVAVR</sequence>
<dbReference type="SFLD" id="SFLDF00002">
    <property type="entry name" value="enolase"/>
    <property type="match status" value="1"/>
</dbReference>
<comment type="similarity">
    <text evidence="2">Belongs to the enolase family.</text>
</comment>
<keyword evidence="2 5" id="KW-0456">Lyase</keyword>
<dbReference type="NCBIfam" id="TIGR01060">
    <property type="entry name" value="eno"/>
    <property type="match status" value="1"/>
</dbReference>
<dbReference type="EC" id="4.2.1.11" evidence="2"/>
<keyword evidence="2" id="KW-0963">Cytoplasm</keyword>
<evidence type="ECO:0000313" key="6">
    <source>
        <dbReference type="Proteomes" id="UP000824166"/>
    </source>
</evidence>
<feature type="binding site" evidence="2">
    <location>
        <position position="372"/>
    </location>
    <ligand>
        <name>(2R)-2-phosphoglycerate</name>
        <dbReference type="ChEBI" id="CHEBI:58289"/>
    </ligand>
</feature>
<dbReference type="InterPro" id="IPR000941">
    <property type="entry name" value="Enolase"/>
</dbReference>
<evidence type="ECO:0000259" key="4">
    <source>
        <dbReference type="SMART" id="SM01193"/>
    </source>
</evidence>
<dbReference type="CDD" id="cd03313">
    <property type="entry name" value="enolase"/>
    <property type="match status" value="1"/>
</dbReference>
<comment type="function">
    <text evidence="2">Catalyzes the reversible conversion of 2-phosphoglycerate (2-PG) into phosphoenolpyruvate (PEP). It is essential for the degradation of carbohydrates via glycolysis.</text>
</comment>
<dbReference type="PANTHER" id="PTHR11902">
    <property type="entry name" value="ENOLASE"/>
    <property type="match status" value="1"/>
</dbReference>
<dbReference type="InterPro" id="IPR020811">
    <property type="entry name" value="Enolase_N"/>
</dbReference>
<dbReference type="Pfam" id="PF00113">
    <property type="entry name" value="Enolase_C"/>
    <property type="match status" value="1"/>
</dbReference>
<feature type="binding site" evidence="2">
    <location>
        <position position="318"/>
    </location>
    <ligand>
        <name>Mg(2+)</name>
        <dbReference type="ChEBI" id="CHEBI:18420"/>
    </ligand>
</feature>